<comment type="subcellular location">
    <subcellularLocation>
        <location evidence="1">Membrane</location>
        <topology evidence="1">Single-pass membrane protein</topology>
    </subcellularLocation>
</comment>
<keyword evidence="2" id="KW-0812">Transmembrane</keyword>
<dbReference type="Proteomes" id="UP000749559">
    <property type="component" value="Unassembled WGS sequence"/>
</dbReference>
<evidence type="ECO:0000313" key="5">
    <source>
        <dbReference type="EMBL" id="CAH1780646.1"/>
    </source>
</evidence>
<sequence>SLAVTKSAIPGLYVPASTSKYLSRLEHSKFIPFYQTRAAEFNTANKLSKAAQVKANKTANKAREILRATKDVLDKVGMKFWLTDGTLLGWYRQCDFIAHTNDVDVGTWITDFNPDLEKLLKRRGQPIRILYHYGKPSDGFELTVQGFDMKLDIQFNYKDANHTWTGGLISTSLQKVRWIYPLDIPLCSAELFDDLYFVPCDTVAIIEANYGPTWMLPDKKWIWNKSAHNLVEAGKFSESDRKEVVQIFQTSKLNGHNNPSHISYGDLAVYHFCGQ</sequence>
<keyword evidence="6" id="KW-1185">Reference proteome</keyword>
<evidence type="ECO:0000256" key="4">
    <source>
        <dbReference type="ARBA" id="ARBA00023136"/>
    </source>
</evidence>
<dbReference type="EMBL" id="CAIIXF020000004">
    <property type="protein sequence ID" value="CAH1780646.1"/>
    <property type="molecule type" value="Genomic_DNA"/>
</dbReference>
<protein>
    <recommendedName>
        <fullName evidence="7">Fukutin</fullName>
    </recommendedName>
</protein>
<accession>A0A8S4NGQ8</accession>
<dbReference type="PANTHER" id="PTHR15407">
    <property type="entry name" value="FUKUTIN-RELATED"/>
    <property type="match status" value="1"/>
</dbReference>
<dbReference type="InterPro" id="IPR009644">
    <property type="entry name" value="FKTN/MNN4/W02B3.4-1"/>
</dbReference>
<reference evidence="5" key="1">
    <citation type="submission" date="2022-03" db="EMBL/GenBank/DDBJ databases">
        <authorList>
            <person name="Martin C."/>
        </authorList>
    </citation>
    <scope>NUCLEOTIDE SEQUENCE</scope>
</reference>
<evidence type="ECO:0000313" key="6">
    <source>
        <dbReference type="Proteomes" id="UP000749559"/>
    </source>
</evidence>
<keyword evidence="3" id="KW-1133">Transmembrane helix</keyword>
<organism evidence="5 6">
    <name type="scientific">Owenia fusiformis</name>
    <name type="common">Polychaete worm</name>
    <dbReference type="NCBI Taxonomy" id="6347"/>
    <lineage>
        <taxon>Eukaryota</taxon>
        <taxon>Metazoa</taxon>
        <taxon>Spiralia</taxon>
        <taxon>Lophotrochozoa</taxon>
        <taxon>Annelida</taxon>
        <taxon>Polychaeta</taxon>
        <taxon>Sedentaria</taxon>
        <taxon>Canalipalpata</taxon>
        <taxon>Sabellida</taxon>
        <taxon>Oweniida</taxon>
        <taxon>Oweniidae</taxon>
        <taxon>Owenia</taxon>
    </lineage>
</organism>
<gene>
    <name evidence="5" type="ORF">OFUS_LOCUS7309</name>
</gene>
<dbReference type="PANTHER" id="PTHR15407:SF28">
    <property type="entry name" value="RIBITOL-5-PHOSPHATE TRANSFERASE FKTN"/>
    <property type="match status" value="1"/>
</dbReference>
<dbReference type="GO" id="GO:0016020">
    <property type="term" value="C:membrane"/>
    <property type="evidence" value="ECO:0007669"/>
    <property type="project" value="UniProtKB-SubCell"/>
</dbReference>
<proteinExistence type="predicted"/>
<keyword evidence="4" id="KW-0472">Membrane</keyword>
<evidence type="ECO:0000256" key="3">
    <source>
        <dbReference type="ARBA" id="ARBA00022989"/>
    </source>
</evidence>
<evidence type="ECO:0008006" key="7">
    <source>
        <dbReference type="Google" id="ProtNLM"/>
    </source>
</evidence>
<dbReference type="AlphaFoldDB" id="A0A8S4NGQ8"/>
<dbReference type="OrthoDB" id="6046095at2759"/>
<feature type="non-terminal residue" evidence="5">
    <location>
        <position position="1"/>
    </location>
</feature>
<evidence type="ECO:0000256" key="1">
    <source>
        <dbReference type="ARBA" id="ARBA00004167"/>
    </source>
</evidence>
<comment type="caution">
    <text evidence="5">The sequence shown here is derived from an EMBL/GenBank/DDBJ whole genome shotgun (WGS) entry which is preliminary data.</text>
</comment>
<evidence type="ECO:0000256" key="2">
    <source>
        <dbReference type="ARBA" id="ARBA00022692"/>
    </source>
</evidence>
<name>A0A8S4NGQ8_OWEFU</name>